<accession>A0A0A9APB9</accession>
<dbReference type="EMBL" id="GBRH01244341">
    <property type="protein sequence ID" value="JAD53554.1"/>
    <property type="molecule type" value="Transcribed_RNA"/>
</dbReference>
<sequence length="13" mass="1352">MRVAHGRADADGP</sequence>
<evidence type="ECO:0000313" key="1">
    <source>
        <dbReference type="EMBL" id="JAD53554.1"/>
    </source>
</evidence>
<proteinExistence type="predicted"/>
<protein>
    <submittedName>
        <fullName evidence="1">Uncharacterized protein</fullName>
    </submittedName>
</protein>
<reference evidence="1" key="1">
    <citation type="submission" date="2014-09" db="EMBL/GenBank/DDBJ databases">
        <authorList>
            <person name="Magalhaes I.L.F."/>
            <person name="Oliveira U."/>
            <person name="Santos F.R."/>
            <person name="Vidigal T.H.D.A."/>
            <person name="Brescovit A.D."/>
            <person name="Santos A.J."/>
        </authorList>
    </citation>
    <scope>NUCLEOTIDE SEQUENCE</scope>
    <source>
        <tissue evidence="1">Shoot tissue taken approximately 20 cm above the soil surface</tissue>
    </source>
</reference>
<reference evidence="1" key="2">
    <citation type="journal article" date="2015" name="Data Brief">
        <title>Shoot transcriptome of the giant reed, Arundo donax.</title>
        <authorList>
            <person name="Barrero R.A."/>
            <person name="Guerrero F.D."/>
            <person name="Moolhuijzen P."/>
            <person name="Goolsby J.A."/>
            <person name="Tidwell J."/>
            <person name="Bellgard S.E."/>
            <person name="Bellgard M.I."/>
        </authorList>
    </citation>
    <scope>NUCLEOTIDE SEQUENCE</scope>
    <source>
        <tissue evidence="1">Shoot tissue taken approximately 20 cm above the soil surface</tissue>
    </source>
</reference>
<name>A0A0A9APB9_ARUDO</name>
<organism evidence="1">
    <name type="scientific">Arundo donax</name>
    <name type="common">Giant reed</name>
    <name type="synonym">Donax arundinaceus</name>
    <dbReference type="NCBI Taxonomy" id="35708"/>
    <lineage>
        <taxon>Eukaryota</taxon>
        <taxon>Viridiplantae</taxon>
        <taxon>Streptophyta</taxon>
        <taxon>Embryophyta</taxon>
        <taxon>Tracheophyta</taxon>
        <taxon>Spermatophyta</taxon>
        <taxon>Magnoliopsida</taxon>
        <taxon>Liliopsida</taxon>
        <taxon>Poales</taxon>
        <taxon>Poaceae</taxon>
        <taxon>PACMAD clade</taxon>
        <taxon>Arundinoideae</taxon>
        <taxon>Arundineae</taxon>
        <taxon>Arundo</taxon>
    </lineage>
</organism>